<proteinExistence type="predicted"/>
<gene>
    <name evidence="1" type="ORF">H2201_003202</name>
</gene>
<sequence>MENLGAESAWSQSRYIGDKTADGDYFYLMCWKNYEPGYLIELRFDGSWVQFWGSGFDKESCKCKFYADGSLRFPSSKGKNPLYIVKDKPDDQLFLNMEKSGERAFFMAEKVPKAVLDTIFQDHLYQPSGSFGGNGADC</sequence>
<accession>A0ABQ9NYK1</accession>
<comment type="caution">
    <text evidence="1">The sequence shown here is derived from an EMBL/GenBank/DDBJ whole genome shotgun (WGS) entry which is preliminary data.</text>
</comment>
<evidence type="ECO:0000313" key="2">
    <source>
        <dbReference type="Proteomes" id="UP001172684"/>
    </source>
</evidence>
<protein>
    <submittedName>
        <fullName evidence="1">Uncharacterized protein</fullName>
    </submittedName>
</protein>
<name>A0ABQ9NYK1_9PEZI</name>
<reference evidence="1" key="1">
    <citation type="submission" date="2022-10" db="EMBL/GenBank/DDBJ databases">
        <title>Culturing micro-colonial fungi from biological soil crusts in the Mojave desert and describing Neophaeococcomyces mojavensis, and introducing the new genera and species Taxawa tesnikishii.</title>
        <authorList>
            <person name="Kurbessoian T."/>
            <person name="Stajich J.E."/>
        </authorList>
    </citation>
    <scope>NUCLEOTIDE SEQUENCE</scope>
    <source>
        <strain evidence="1">TK_1</strain>
    </source>
</reference>
<evidence type="ECO:0000313" key="1">
    <source>
        <dbReference type="EMBL" id="KAJ9666798.1"/>
    </source>
</evidence>
<dbReference type="Proteomes" id="UP001172684">
    <property type="component" value="Unassembled WGS sequence"/>
</dbReference>
<organism evidence="1 2">
    <name type="scientific">Coniosporium apollinis</name>
    <dbReference type="NCBI Taxonomy" id="61459"/>
    <lineage>
        <taxon>Eukaryota</taxon>
        <taxon>Fungi</taxon>
        <taxon>Dikarya</taxon>
        <taxon>Ascomycota</taxon>
        <taxon>Pezizomycotina</taxon>
        <taxon>Dothideomycetes</taxon>
        <taxon>Dothideomycetes incertae sedis</taxon>
        <taxon>Coniosporium</taxon>
    </lineage>
</organism>
<dbReference type="EMBL" id="JAPDRL010000017">
    <property type="protein sequence ID" value="KAJ9666798.1"/>
    <property type="molecule type" value="Genomic_DNA"/>
</dbReference>
<keyword evidence="2" id="KW-1185">Reference proteome</keyword>